<accession>A0A7R9AJI9</accession>
<dbReference type="InterPro" id="IPR006631">
    <property type="entry name" value="DM4_12"/>
</dbReference>
<name>A0A7R9AJI9_9CRUS</name>
<dbReference type="Pfam" id="PF07841">
    <property type="entry name" value="DM4_12"/>
    <property type="match status" value="1"/>
</dbReference>
<organism evidence="2">
    <name type="scientific">Darwinula stevensoni</name>
    <dbReference type="NCBI Taxonomy" id="69355"/>
    <lineage>
        <taxon>Eukaryota</taxon>
        <taxon>Metazoa</taxon>
        <taxon>Ecdysozoa</taxon>
        <taxon>Arthropoda</taxon>
        <taxon>Crustacea</taxon>
        <taxon>Oligostraca</taxon>
        <taxon>Ostracoda</taxon>
        <taxon>Podocopa</taxon>
        <taxon>Podocopida</taxon>
        <taxon>Darwinulocopina</taxon>
        <taxon>Darwinuloidea</taxon>
        <taxon>Darwinulidae</taxon>
        <taxon>Darwinula</taxon>
    </lineage>
</organism>
<gene>
    <name evidence="2" type="ORF">DSTB1V02_LOCUS14848</name>
</gene>
<dbReference type="AlphaFoldDB" id="A0A7R9AJI9"/>
<dbReference type="EMBL" id="LR916921">
    <property type="protein sequence ID" value="CAD7255103.1"/>
    <property type="molecule type" value="Genomic_DNA"/>
</dbReference>
<dbReference type="Proteomes" id="UP000677054">
    <property type="component" value="Unassembled WGS sequence"/>
</dbReference>
<sequence>SLASGIRRGKRSPDGNGTEEYSPHRWEYSQDPLYGPLLSRMDAYFAGLGVEGRGCKERVACEAAARPERFRPVADVLVKPLRTMDELERPGYHRGYVFRLFQYYWAASKGRSREDCAAEYPQCSTSLEEILDSRALESWQNLGSYLDVKLVDR</sequence>
<protein>
    <submittedName>
        <fullName evidence="2">Uncharacterized protein</fullName>
    </submittedName>
</protein>
<evidence type="ECO:0000313" key="2">
    <source>
        <dbReference type="EMBL" id="CAD7255103.1"/>
    </source>
</evidence>
<dbReference type="OrthoDB" id="6423431at2759"/>
<reference evidence="2" key="1">
    <citation type="submission" date="2020-11" db="EMBL/GenBank/DDBJ databases">
        <authorList>
            <person name="Tran Van P."/>
        </authorList>
    </citation>
    <scope>NUCLEOTIDE SEQUENCE</scope>
</reference>
<dbReference type="EMBL" id="CAJPEV010017403">
    <property type="protein sequence ID" value="CAG0907507.1"/>
    <property type="molecule type" value="Genomic_DNA"/>
</dbReference>
<proteinExistence type="predicted"/>
<evidence type="ECO:0000256" key="1">
    <source>
        <dbReference type="SAM" id="MobiDB-lite"/>
    </source>
</evidence>
<evidence type="ECO:0000313" key="3">
    <source>
        <dbReference type="Proteomes" id="UP000677054"/>
    </source>
</evidence>
<feature type="region of interest" description="Disordered" evidence="1">
    <location>
        <begin position="1"/>
        <end position="23"/>
    </location>
</feature>
<feature type="non-terminal residue" evidence="2">
    <location>
        <position position="1"/>
    </location>
</feature>
<keyword evidence="3" id="KW-1185">Reference proteome</keyword>